<reference evidence="2" key="1">
    <citation type="journal article" date="2022" name="Mol. Ecol. Resour.">
        <title>The genomes of chicory, endive, great burdock and yacon provide insights into Asteraceae palaeo-polyploidization history and plant inulin production.</title>
        <authorList>
            <person name="Fan W."/>
            <person name="Wang S."/>
            <person name="Wang H."/>
            <person name="Wang A."/>
            <person name="Jiang F."/>
            <person name="Liu H."/>
            <person name="Zhao H."/>
            <person name="Xu D."/>
            <person name="Zhang Y."/>
        </authorList>
    </citation>
    <scope>NUCLEOTIDE SEQUENCE [LARGE SCALE GENOMIC DNA]</scope>
    <source>
        <strain evidence="2">cv. Yunnan</strain>
    </source>
</reference>
<reference evidence="1 2" key="2">
    <citation type="journal article" date="2022" name="Mol. Ecol. Resour.">
        <title>The genomes of chicory, endive, great burdock and yacon provide insights into Asteraceae paleo-polyploidization history and plant inulin production.</title>
        <authorList>
            <person name="Fan W."/>
            <person name="Wang S."/>
            <person name="Wang H."/>
            <person name="Wang A."/>
            <person name="Jiang F."/>
            <person name="Liu H."/>
            <person name="Zhao H."/>
            <person name="Xu D."/>
            <person name="Zhang Y."/>
        </authorList>
    </citation>
    <scope>NUCLEOTIDE SEQUENCE [LARGE SCALE GENOMIC DNA]</scope>
    <source>
        <strain evidence="2">cv. Yunnan</strain>
        <tissue evidence="1">Leaves</tissue>
    </source>
</reference>
<sequence>MSVVKKVALHLMSKKIHLPCFMSKQRQLSEMVSKADHKLVDTYVVVSCYMINVQKELKLLDAEISFETEQQLLEERLFALKLKLEAEDVDTFLQEYKNLLITQMNVEIAETTKEANVNLHKMKAHLEVTKLKFINLSVMVGAVQLLLGPYVVSISSLETPCDNL</sequence>
<accession>A0ACB9B7H1</accession>
<evidence type="ECO:0000313" key="1">
    <source>
        <dbReference type="EMBL" id="KAI3718002.1"/>
    </source>
</evidence>
<comment type="caution">
    <text evidence="1">The sequence shown here is derived from an EMBL/GenBank/DDBJ whole genome shotgun (WGS) entry which is preliminary data.</text>
</comment>
<keyword evidence="2" id="KW-1185">Reference proteome</keyword>
<protein>
    <submittedName>
        <fullName evidence="1">Uncharacterized protein</fullName>
    </submittedName>
</protein>
<gene>
    <name evidence="1" type="ORF">L1987_69979</name>
</gene>
<organism evidence="1 2">
    <name type="scientific">Smallanthus sonchifolius</name>
    <dbReference type="NCBI Taxonomy" id="185202"/>
    <lineage>
        <taxon>Eukaryota</taxon>
        <taxon>Viridiplantae</taxon>
        <taxon>Streptophyta</taxon>
        <taxon>Embryophyta</taxon>
        <taxon>Tracheophyta</taxon>
        <taxon>Spermatophyta</taxon>
        <taxon>Magnoliopsida</taxon>
        <taxon>eudicotyledons</taxon>
        <taxon>Gunneridae</taxon>
        <taxon>Pentapetalae</taxon>
        <taxon>asterids</taxon>
        <taxon>campanulids</taxon>
        <taxon>Asterales</taxon>
        <taxon>Asteraceae</taxon>
        <taxon>Asteroideae</taxon>
        <taxon>Heliantheae alliance</taxon>
        <taxon>Millerieae</taxon>
        <taxon>Smallanthus</taxon>
    </lineage>
</organism>
<proteinExistence type="predicted"/>
<dbReference type="EMBL" id="CM042040">
    <property type="protein sequence ID" value="KAI3718002.1"/>
    <property type="molecule type" value="Genomic_DNA"/>
</dbReference>
<dbReference type="Proteomes" id="UP001056120">
    <property type="component" value="Linkage Group LG23"/>
</dbReference>
<evidence type="ECO:0000313" key="2">
    <source>
        <dbReference type="Proteomes" id="UP001056120"/>
    </source>
</evidence>
<name>A0ACB9B7H1_9ASTR</name>